<reference evidence="1" key="1">
    <citation type="submission" date="2022-03" db="EMBL/GenBank/DDBJ databases">
        <authorList>
            <person name="Lindestad O."/>
        </authorList>
    </citation>
    <scope>NUCLEOTIDE SEQUENCE</scope>
</reference>
<protein>
    <submittedName>
        <fullName evidence="1">Jg15299 protein</fullName>
    </submittedName>
</protein>
<organism evidence="1 2">
    <name type="scientific">Pararge aegeria aegeria</name>
    <dbReference type="NCBI Taxonomy" id="348720"/>
    <lineage>
        <taxon>Eukaryota</taxon>
        <taxon>Metazoa</taxon>
        <taxon>Ecdysozoa</taxon>
        <taxon>Arthropoda</taxon>
        <taxon>Hexapoda</taxon>
        <taxon>Insecta</taxon>
        <taxon>Pterygota</taxon>
        <taxon>Neoptera</taxon>
        <taxon>Endopterygota</taxon>
        <taxon>Lepidoptera</taxon>
        <taxon>Glossata</taxon>
        <taxon>Ditrysia</taxon>
        <taxon>Papilionoidea</taxon>
        <taxon>Nymphalidae</taxon>
        <taxon>Satyrinae</taxon>
        <taxon>Satyrini</taxon>
        <taxon>Parargina</taxon>
        <taxon>Pararge</taxon>
    </lineage>
</organism>
<evidence type="ECO:0000313" key="1">
    <source>
        <dbReference type="EMBL" id="CAH2230860.1"/>
    </source>
</evidence>
<evidence type="ECO:0000313" key="2">
    <source>
        <dbReference type="Proteomes" id="UP000838756"/>
    </source>
</evidence>
<keyword evidence="2" id="KW-1185">Reference proteome</keyword>
<dbReference type="AlphaFoldDB" id="A0A8S4RA37"/>
<comment type="caution">
    <text evidence="1">The sequence shown here is derived from an EMBL/GenBank/DDBJ whole genome shotgun (WGS) entry which is preliminary data.</text>
</comment>
<dbReference type="EMBL" id="CAKXAJ010024828">
    <property type="protein sequence ID" value="CAH2230860.1"/>
    <property type="molecule type" value="Genomic_DNA"/>
</dbReference>
<name>A0A8S4RA37_9NEOP</name>
<proteinExistence type="predicted"/>
<gene>
    <name evidence="1" type="primary">jg15299</name>
    <name evidence="1" type="ORF">PAEG_LOCUS9940</name>
</gene>
<sequence length="197" mass="21790">MPDTGYWHKRTPVGTGVHGRDIQYWHKVTSNSGGEQSSLYSPGRLIVMRSRLRNRFQPSVKALDITSLDLPIQDLTETKPRGVAISKIRGIKQEFDVQVTLEPSSQRGQLGTPGDSICSICKRPNEIHYAPLSLILGLVLYRTSREDTLAIDREPMDVGVAMCYGDFAPDINRGVLSPPESKAEVLTNALSPFLSII</sequence>
<accession>A0A8S4RA37</accession>
<dbReference type="Proteomes" id="UP000838756">
    <property type="component" value="Unassembled WGS sequence"/>
</dbReference>